<keyword evidence="2" id="KW-1185">Reference proteome</keyword>
<evidence type="ECO:0000313" key="2">
    <source>
        <dbReference type="Proteomes" id="UP001497482"/>
    </source>
</evidence>
<proteinExistence type="predicted"/>
<accession>A0AAV2L473</accession>
<sequence length="78" mass="8483">MGCNLCTLQKREEHYKLLYEIAQGISTRRGGQSRGRTHVDKSSAARLPCPPNEAGCCISTTDRGAQWEASAKGMERGG</sequence>
<dbReference type="EMBL" id="OZ035842">
    <property type="protein sequence ID" value="CAL1595050.1"/>
    <property type="molecule type" value="Genomic_DNA"/>
</dbReference>
<name>A0AAV2L473_KNICA</name>
<dbReference type="AlphaFoldDB" id="A0AAV2L473"/>
<organism evidence="1 2">
    <name type="scientific">Knipowitschia caucasica</name>
    <name type="common">Caucasian dwarf goby</name>
    <name type="synonym">Pomatoschistus caucasicus</name>
    <dbReference type="NCBI Taxonomy" id="637954"/>
    <lineage>
        <taxon>Eukaryota</taxon>
        <taxon>Metazoa</taxon>
        <taxon>Chordata</taxon>
        <taxon>Craniata</taxon>
        <taxon>Vertebrata</taxon>
        <taxon>Euteleostomi</taxon>
        <taxon>Actinopterygii</taxon>
        <taxon>Neopterygii</taxon>
        <taxon>Teleostei</taxon>
        <taxon>Neoteleostei</taxon>
        <taxon>Acanthomorphata</taxon>
        <taxon>Gobiaria</taxon>
        <taxon>Gobiiformes</taxon>
        <taxon>Gobioidei</taxon>
        <taxon>Gobiidae</taxon>
        <taxon>Gobiinae</taxon>
        <taxon>Knipowitschia</taxon>
    </lineage>
</organism>
<evidence type="ECO:0000313" key="1">
    <source>
        <dbReference type="EMBL" id="CAL1595050.1"/>
    </source>
</evidence>
<reference evidence="1 2" key="1">
    <citation type="submission" date="2024-04" db="EMBL/GenBank/DDBJ databases">
        <authorList>
            <person name="Waldvogel A.-M."/>
            <person name="Schoenle A."/>
        </authorList>
    </citation>
    <scope>NUCLEOTIDE SEQUENCE [LARGE SCALE GENOMIC DNA]</scope>
</reference>
<protein>
    <submittedName>
        <fullName evidence="1">Uncharacterized protein</fullName>
    </submittedName>
</protein>
<gene>
    <name evidence="1" type="ORF">KC01_LOCUS23928</name>
</gene>
<dbReference type="Proteomes" id="UP001497482">
    <property type="component" value="Chromosome 20"/>
</dbReference>